<dbReference type="RefSeq" id="WP_369704561.1">
    <property type="nucleotide sequence ID" value="NZ_JBGEWD010000009.1"/>
</dbReference>
<comment type="caution">
    <text evidence="1">The sequence shown here is derived from an EMBL/GenBank/DDBJ whole genome shotgun (WGS) entry which is preliminary data.</text>
</comment>
<dbReference type="GO" id="GO:0004067">
    <property type="term" value="F:asparaginase activity"/>
    <property type="evidence" value="ECO:0007669"/>
    <property type="project" value="UniProtKB-EC"/>
</dbReference>
<name>A0ABV4BQ57_9CLOT</name>
<evidence type="ECO:0000313" key="1">
    <source>
        <dbReference type="EMBL" id="MEY8000670.1"/>
    </source>
</evidence>
<evidence type="ECO:0000313" key="2">
    <source>
        <dbReference type="Proteomes" id="UP001564657"/>
    </source>
</evidence>
<dbReference type="EC" id="3.5.1.1" evidence="1"/>
<gene>
    <name evidence="1" type="ORF">AB8U03_10745</name>
</gene>
<keyword evidence="1" id="KW-0378">Hydrolase</keyword>
<protein>
    <submittedName>
        <fullName evidence="1">Asparaginase</fullName>
        <ecNumber evidence="1">3.5.1.1</ecNumber>
    </submittedName>
</protein>
<reference evidence="1 2" key="1">
    <citation type="submission" date="2024-08" db="EMBL/GenBank/DDBJ databases">
        <title>Clostridium lapicellarii sp. nov., and Clostridium renhuaiense sp. nov., two species isolated from the mud in a fermentation cellar used for producing sauce-flavour Chinese liquors.</title>
        <authorList>
            <person name="Yang F."/>
            <person name="Wang H."/>
            <person name="Chen L.Q."/>
            <person name="Zhou N."/>
            <person name="Lu J.J."/>
            <person name="Pu X.X."/>
            <person name="Wan B."/>
            <person name="Wang L."/>
            <person name="Liu S.J."/>
        </authorList>
    </citation>
    <scope>NUCLEOTIDE SEQUENCE [LARGE SCALE GENOMIC DNA]</scope>
    <source>
        <strain evidence="1 2">MT-5</strain>
    </source>
</reference>
<dbReference type="EMBL" id="JBGEWD010000009">
    <property type="protein sequence ID" value="MEY8000670.1"/>
    <property type="molecule type" value="Genomic_DNA"/>
</dbReference>
<proteinExistence type="predicted"/>
<sequence length="34" mass="3664">MSEIVVKVTRGPLVESVHRADIAVVDSNGNLVCR</sequence>
<dbReference type="InterPro" id="IPR010349">
    <property type="entry name" value="Asparaginase_II"/>
</dbReference>
<dbReference type="Pfam" id="PF06089">
    <property type="entry name" value="Asparaginase_II"/>
    <property type="match status" value="1"/>
</dbReference>
<dbReference type="Proteomes" id="UP001564657">
    <property type="component" value="Unassembled WGS sequence"/>
</dbReference>
<organism evidence="1 2">
    <name type="scientific">Clostridium moutaii</name>
    <dbReference type="NCBI Taxonomy" id="3240932"/>
    <lineage>
        <taxon>Bacteria</taxon>
        <taxon>Bacillati</taxon>
        <taxon>Bacillota</taxon>
        <taxon>Clostridia</taxon>
        <taxon>Eubacteriales</taxon>
        <taxon>Clostridiaceae</taxon>
        <taxon>Clostridium</taxon>
    </lineage>
</organism>
<keyword evidence="2" id="KW-1185">Reference proteome</keyword>
<accession>A0ABV4BQ57</accession>